<name>A0A9P9DMF9_9HYPO</name>
<evidence type="ECO:0000313" key="2">
    <source>
        <dbReference type="EMBL" id="KAH7121559.1"/>
    </source>
</evidence>
<proteinExistence type="predicted"/>
<protein>
    <submittedName>
        <fullName evidence="2">Uncharacterized protein</fullName>
    </submittedName>
</protein>
<accession>A0A9P9DMF9</accession>
<dbReference type="EMBL" id="JAGMUV010000024">
    <property type="protein sequence ID" value="KAH7121559.1"/>
    <property type="molecule type" value="Genomic_DNA"/>
</dbReference>
<evidence type="ECO:0000313" key="3">
    <source>
        <dbReference type="Proteomes" id="UP000738349"/>
    </source>
</evidence>
<dbReference type="AlphaFoldDB" id="A0A9P9DMF9"/>
<comment type="caution">
    <text evidence="2">The sequence shown here is derived from an EMBL/GenBank/DDBJ whole genome shotgun (WGS) entry which is preliminary data.</text>
</comment>
<organism evidence="2 3">
    <name type="scientific">Dactylonectria macrodidyma</name>
    <dbReference type="NCBI Taxonomy" id="307937"/>
    <lineage>
        <taxon>Eukaryota</taxon>
        <taxon>Fungi</taxon>
        <taxon>Dikarya</taxon>
        <taxon>Ascomycota</taxon>
        <taxon>Pezizomycotina</taxon>
        <taxon>Sordariomycetes</taxon>
        <taxon>Hypocreomycetidae</taxon>
        <taxon>Hypocreales</taxon>
        <taxon>Nectriaceae</taxon>
        <taxon>Dactylonectria</taxon>
    </lineage>
</organism>
<gene>
    <name evidence="2" type="ORF">EDB81DRAFT_814086</name>
</gene>
<feature type="region of interest" description="Disordered" evidence="1">
    <location>
        <begin position="46"/>
        <end position="84"/>
    </location>
</feature>
<sequence length="84" mass="9074">MALGARYLADWTIFVGLVQWSLVSWESLTALLVQFLTGSEAEKHGARLRQAKPRTHTHLSRSPTPSATAVPRLSAECAPSSVAS</sequence>
<feature type="compositionally biased region" description="Basic residues" evidence="1">
    <location>
        <begin position="46"/>
        <end position="59"/>
    </location>
</feature>
<dbReference type="Proteomes" id="UP000738349">
    <property type="component" value="Unassembled WGS sequence"/>
</dbReference>
<keyword evidence="3" id="KW-1185">Reference proteome</keyword>
<evidence type="ECO:0000256" key="1">
    <source>
        <dbReference type="SAM" id="MobiDB-lite"/>
    </source>
</evidence>
<reference evidence="2" key="1">
    <citation type="journal article" date="2021" name="Nat. Commun.">
        <title>Genetic determinants of endophytism in the Arabidopsis root mycobiome.</title>
        <authorList>
            <person name="Mesny F."/>
            <person name="Miyauchi S."/>
            <person name="Thiergart T."/>
            <person name="Pickel B."/>
            <person name="Atanasova L."/>
            <person name="Karlsson M."/>
            <person name="Huettel B."/>
            <person name="Barry K.W."/>
            <person name="Haridas S."/>
            <person name="Chen C."/>
            <person name="Bauer D."/>
            <person name="Andreopoulos W."/>
            <person name="Pangilinan J."/>
            <person name="LaButti K."/>
            <person name="Riley R."/>
            <person name="Lipzen A."/>
            <person name="Clum A."/>
            <person name="Drula E."/>
            <person name="Henrissat B."/>
            <person name="Kohler A."/>
            <person name="Grigoriev I.V."/>
            <person name="Martin F.M."/>
            <person name="Hacquard S."/>
        </authorList>
    </citation>
    <scope>NUCLEOTIDE SEQUENCE</scope>
    <source>
        <strain evidence="2">MPI-CAGE-AT-0147</strain>
    </source>
</reference>